<feature type="transmembrane region" description="Helical" evidence="1">
    <location>
        <begin position="211"/>
        <end position="232"/>
    </location>
</feature>
<evidence type="ECO:0000256" key="1">
    <source>
        <dbReference type="SAM" id="Phobius"/>
    </source>
</evidence>
<reference evidence="2" key="5">
    <citation type="submission" date="2024-05" db="EMBL/GenBank/DDBJ databases">
        <authorList>
            <person name="Sun Q."/>
            <person name="Zhou Y."/>
        </authorList>
    </citation>
    <scope>NUCLEOTIDE SEQUENCE</scope>
    <source>
        <strain evidence="2">CGMCC 1.12707</strain>
    </source>
</reference>
<dbReference type="Proteomes" id="UP000650994">
    <property type="component" value="Unassembled WGS sequence"/>
</dbReference>
<accession>A0A1M6SXD8</accession>
<dbReference type="EMBL" id="FRBH01000001">
    <property type="protein sequence ID" value="SHK49381.1"/>
    <property type="molecule type" value="Genomic_DNA"/>
</dbReference>
<dbReference type="EMBL" id="BMFL01000022">
    <property type="protein sequence ID" value="GGF08976.1"/>
    <property type="molecule type" value="Genomic_DNA"/>
</dbReference>
<name>A0A1M6SXD8_9FLAO</name>
<protein>
    <recommendedName>
        <fullName evidence="6">DUF3667 domain-containing protein</fullName>
    </recommendedName>
</protein>
<feature type="transmembrane region" description="Helical" evidence="1">
    <location>
        <begin position="180"/>
        <end position="199"/>
    </location>
</feature>
<gene>
    <name evidence="2" type="ORF">GCM10010984_27640</name>
    <name evidence="3" type="ORF">SAMN05443634_101164</name>
</gene>
<sequence length="238" mass="27984">MNCKNCNNEVHLNYCSNCGQPVKLKRINAYYILHEIEHILHFERGILYTIKELTLNPGKSIKTYITENRSKLVKPIIFIIVTSLIYTFCNHYFHFEDGYINYHDEKSSAIKDIFKWIQAHYGYANIIIGVFISLWAKLFFRKYEFNFFEILILLCFITGISMLIYSVFGILQYFTHYNLMQVSSVVGLLYIVWAMGQFFDKRKLINYLKAFISYVLGILTFSITLILIGALVDSILKH</sequence>
<dbReference type="AlphaFoldDB" id="A0A1M6SXD8"/>
<feature type="transmembrane region" description="Helical" evidence="1">
    <location>
        <begin position="121"/>
        <end position="140"/>
    </location>
</feature>
<keyword evidence="1" id="KW-0812">Transmembrane</keyword>
<dbReference type="STRING" id="1434701.SAMN05443634_101164"/>
<evidence type="ECO:0000313" key="2">
    <source>
        <dbReference type="EMBL" id="GGF08976.1"/>
    </source>
</evidence>
<evidence type="ECO:0000313" key="5">
    <source>
        <dbReference type="Proteomes" id="UP000650994"/>
    </source>
</evidence>
<evidence type="ECO:0000313" key="4">
    <source>
        <dbReference type="Proteomes" id="UP000184120"/>
    </source>
</evidence>
<dbReference type="InterPro" id="IPR022134">
    <property type="entry name" value="DUF3667"/>
</dbReference>
<reference evidence="4" key="3">
    <citation type="submission" date="2016-11" db="EMBL/GenBank/DDBJ databases">
        <authorList>
            <person name="Varghese N."/>
            <person name="Submissions S."/>
        </authorList>
    </citation>
    <scope>NUCLEOTIDE SEQUENCE [LARGE SCALE GENOMIC DNA]</scope>
    <source>
        <strain evidence="4">DSM 27989</strain>
    </source>
</reference>
<keyword evidence="1" id="KW-0472">Membrane</keyword>
<keyword evidence="5" id="KW-1185">Reference proteome</keyword>
<dbReference type="RefSeq" id="WP_072928948.1">
    <property type="nucleotide sequence ID" value="NZ_BMFL01000022.1"/>
</dbReference>
<evidence type="ECO:0008006" key="6">
    <source>
        <dbReference type="Google" id="ProtNLM"/>
    </source>
</evidence>
<keyword evidence="1" id="KW-1133">Transmembrane helix</keyword>
<reference evidence="5" key="4">
    <citation type="journal article" date="2019" name="Int. J. Syst. Evol. Microbiol.">
        <title>The Global Catalogue of Microorganisms (GCM) 10K type strain sequencing project: providing services to taxonomists for standard genome sequencing and annotation.</title>
        <authorList>
            <consortium name="The Broad Institute Genomics Platform"/>
            <consortium name="The Broad Institute Genome Sequencing Center for Infectious Disease"/>
            <person name="Wu L."/>
            <person name="Ma J."/>
        </authorList>
    </citation>
    <scope>NUCLEOTIDE SEQUENCE [LARGE SCALE GENOMIC DNA]</scope>
    <source>
        <strain evidence="5">CGMCC 1.12707</strain>
    </source>
</reference>
<proteinExistence type="predicted"/>
<reference evidence="3" key="2">
    <citation type="submission" date="2016-11" db="EMBL/GenBank/DDBJ databases">
        <authorList>
            <person name="Jaros S."/>
            <person name="Januszkiewicz K."/>
            <person name="Wedrychowicz H."/>
        </authorList>
    </citation>
    <scope>NUCLEOTIDE SEQUENCE [LARGE SCALE GENOMIC DNA]</scope>
    <source>
        <strain evidence="3">DSM 27989</strain>
    </source>
</reference>
<dbReference type="Pfam" id="PF12412">
    <property type="entry name" value="DUF3667"/>
    <property type="match status" value="1"/>
</dbReference>
<reference evidence="2" key="1">
    <citation type="journal article" date="2014" name="Int. J. Syst. Evol. Microbiol.">
        <title>Complete genome of a new Firmicutes species belonging to the dominant human colonic microbiota ('Ruminococcus bicirculans') reveals two chromosomes and a selective capacity to utilize plant glucans.</title>
        <authorList>
            <consortium name="NISC Comparative Sequencing Program"/>
            <person name="Wegmann U."/>
            <person name="Louis P."/>
            <person name="Goesmann A."/>
            <person name="Henrissat B."/>
            <person name="Duncan S.H."/>
            <person name="Flint H.J."/>
        </authorList>
    </citation>
    <scope>NUCLEOTIDE SEQUENCE</scope>
    <source>
        <strain evidence="2">CGMCC 1.12707</strain>
    </source>
</reference>
<organism evidence="3 4">
    <name type="scientific">Chishuiella changwenlii</name>
    <dbReference type="NCBI Taxonomy" id="1434701"/>
    <lineage>
        <taxon>Bacteria</taxon>
        <taxon>Pseudomonadati</taxon>
        <taxon>Bacteroidota</taxon>
        <taxon>Flavobacteriia</taxon>
        <taxon>Flavobacteriales</taxon>
        <taxon>Weeksellaceae</taxon>
        <taxon>Chishuiella</taxon>
    </lineage>
</organism>
<feature type="transmembrane region" description="Helical" evidence="1">
    <location>
        <begin position="147"/>
        <end position="174"/>
    </location>
</feature>
<dbReference type="OrthoDB" id="7446256at2"/>
<feature type="transmembrane region" description="Helical" evidence="1">
    <location>
        <begin position="72"/>
        <end position="93"/>
    </location>
</feature>
<evidence type="ECO:0000313" key="3">
    <source>
        <dbReference type="EMBL" id="SHK49381.1"/>
    </source>
</evidence>
<dbReference type="Proteomes" id="UP000184120">
    <property type="component" value="Unassembled WGS sequence"/>
</dbReference>